<dbReference type="PANTHER" id="PTHR48111:SF40">
    <property type="entry name" value="PHOSPHATE REGULON TRANSCRIPTIONAL REGULATORY PROTEIN PHOB"/>
    <property type="match status" value="1"/>
</dbReference>
<dbReference type="RefSeq" id="WP_073612181.1">
    <property type="nucleotide sequence ID" value="NZ_FRFE01000003.1"/>
</dbReference>
<dbReference type="Pfam" id="PF00072">
    <property type="entry name" value="Response_reg"/>
    <property type="match status" value="1"/>
</dbReference>
<dbReference type="Gene3D" id="6.10.250.690">
    <property type="match status" value="1"/>
</dbReference>
<keyword evidence="2" id="KW-0902">Two-component regulatory system</keyword>
<keyword evidence="3" id="KW-0805">Transcription regulation</keyword>
<sequence>MGKVHILIVEDEADIQQLVSYNLIRAGFHVTCADTGEEGLQSLKSETIDCILLDLMLPGLSGIEVCTEIKKGRAKEFSHVPIIMLTAKGEEEDVITGLECGADDYITKPFSPKVLMARIKAVLRRSAAKKEDSDDGRPTIIMVGNLTINKGKHQVLLDDQEIQLTATEFGILSLLAGKTGWVFTRQQIIDSVRGYDFLITPRAIDVQIFGLRKKLGDAGGMIETVRGIGYRFKSPDDQDEGQEI</sequence>
<dbReference type="Gene3D" id="1.10.10.10">
    <property type="entry name" value="Winged helix-like DNA-binding domain superfamily/Winged helix DNA-binding domain"/>
    <property type="match status" value="1"/>
</dbReference>
<dbReference type="GO" id="GO:0006355">
    <property type="term" value="P:regulation of DNA-templated transcription"/>
    <property type="evidence" value="ECO:0007669"/>
    <property type="project" value="InterPro"/>
</dbReference>
<dbReference type="PROSITE" id="PS51755">
    <property type="entry name" value="OMPR_PHOB"/>
    <property type="match status" value="1"/>
</dbReference>
<accession>A0A1M7XZL2</accession>
<dbReference type="InterPro" id="IPR036388">
    <property type="entry name" value="WH-like_DNA-bd_sf"/>
</dbReference>
<name>A0A1M7XZL2_9BACT</name>
<dbReference type="AlphaFoldDB" id="A0A1M7XZL2"/>
<dbReference type="GO" id="GO:0000976">
    <property type="term" value="F:transcription cis-regulatory region binding"/>
    <property type="evidence" value="ECO:0007669"/>
    <property type="project" value="TreeGrafter"/>
</dbReference>
<evidence type="ECO:0000313" key="10">
    <source>
        <dbReference type="EMBL" id="SHO44656.1"/>
    </source>
</evidence>
<dbReference type="GO" id="GO:0005829">
    <property type="term" value="C:cytosol"/>
    <property type="evidence" value="ECO:0007669"/>
    <property type="project" value="TreeGrafter"/>
</dbReference>
<dbReference type="InterPro" id="IPR011006">
    <property type="entry name" value="CheY-like_superfamily"/>
</dbReference>
<keyword evidence="4 7" id="KW-0238">DNA-binding</keyword>
<dbReference type="OrthoDB" id="9793321at2"/>
<evidence type="ECO:0000256" key="1">
    <source>
        <dbReference type="ARBA" id="ARBA00022553"/>
    </source>
</evidence>
<protein>
    <submittedName>
        <fullName evidence="10">Two-component system, OmpR family, phosphate regulon response regulator PhoB</fullName>
    </submittedName>
</protein>
<dbReference type="SMART" id="SM00448">
    <property type="entry name" value="REC"/>
    <property type="match status" value="1"/>
</dbReference>
<dbReference type="Gene3D" id="3.40.50.2300">
    <property type="match status" value="1"/>
</dbReference>
<evidence type="ECO:0000256" key="5">
    <source>
        <dbReference type="ARBA" id="ARBA00023163"/>
    </source>
</evidence>
<evidence type="ECO:0000256" key="4">
    <source>
        <dbReference type="ARBA" id="ARBA00023125"/>
    </source>
</evidence>
<feature type="DNA-binding region" description="OmpR/PhoB-type" evidence="7">
    <location>
        <begin position="138"/>
        <end position="234"/>
    </location>
</feature>
<keyword evidence="5" id="KW-0804">Transcription</keyword>
<evidence type="ECO:0000313" key="11">
    <source>
        <dbReference type="Proteomes" id="UP000184603"/>
    </source>
</evidence>
<dbReference type="SMART" id="SM00862">
    <property type="entry name" value="Trans_reg_C"/>
    <property type="match status" value="1"/>
</dbReference>
<evidence type="ECO:0000259" key="8">
    <source>
        <dbReference type="PROSITE" id="PS50110"/>
    </source>
</evidence>
<dbReference type="EMBL" id="FRFE01000003">
    <property type="protein sequence ID" value="SHO44656.1"/>
    <property type="molecule type" value="Genomic_DNA"/>
</dbReference>
<dbReference type="FunFam" id="3.40.50.2300:FF:000001">
    <property type="entry name" value="DNA-binding response regulator PhoB"/>
    <property type="match status" value="1"/>
</dbReference>
<proteinExistence type="predicted"/>
<dbReference type="PROSITE" id="PS50110">
    <property type="entry name" value="RESPONSE_REGULATORY"/>
    <property type="match status" value="1"/>
</dbReference>
<feature type="modified residue" description="4-aspartylphosphate" evidence="6">
    <location>
        <position position="54"/>
    </location>
</feature>
<dbReference type="CDD" id="cd00383">
    <property type="entry name" value="trans_reg_C"/>
    <property type="match status" value="1"/>
</dbReference>
<keyword evidence="11" id="KW-1185">Reference proteome</keyword>
<evidence type="ECO:0000259" key="9">
    <source>
        <dbReference type="PROSITE" id="PS51755"/>
    </source>
</evidence>
<organism evidence="10 11">
    <name type="scientific">Desulfopila aestuarii DSM 18488</name>
    <dbReference type="NCBI Taxonomy" id="1121416"/>
    <lineage>
        <taxon>Bacteria</taxon>
        <taxon>Pseudomonadati</taxon>
        <taxon>Thermodesulfobacteriota</taxon>
        <taxon>Desulfobulbia</taxon>
        <taxon>Desulfobulbales</taxon>
        <taxon>Desulfocapsaceae</taxon>
        <taxon>Desulfopila</taxon>
    </lineage>
</organism>
<feature type="domain" description="Response regulatory" evidence="8">
    <location>
        <begin position="5"/>
        <end position="123"/>
    </location>
</feature>
<reference evidence="10 11" key="1">
    <citation type="submission" date="2016-12" db="EMBL/GenBank/DDBJ databases">
        <authorList>
            <person name="Song W.-J."/>
            <person name="Kurnit D.M."/>
        </authorList>
    </citation>
    <scope>NUCLEOTIDE SEQUENCE [LARGE SCALE GENOMIC DNA]</scope>
    <source>
        <strain evidence="10 11">DSM 18488</strain>
    </source>
</reference>
<feature type="domain" description="OmpR/PhoB-type" evidence="9">
    <location>
        <begin position="138"/>
        <end position="234"/>
    </location>
</feature>
<gene>
    <name evidence="10" type="ORF">SAMN02745220_00828</name>
</gene>
<evidence type="ECO:0000256" key="6">
    <source>
        <dbReference type="PROSITE-ProRule" id="PRU00169"/>
    </source>
</evidence>
<dbReference type="InterPro" id="IPR001867">
    <property type="entry name" value="OmpR/PhoB-type_DNA-bd"/>
</dbReference>
<evidence type="ECO:0000256" key="2">
    <source>
        <dbReference type="ARBA" id="ARBA00023012"/>
    </source>
</evidence>
<dbReference type="InterPro" id="IPR016032">
    <property type="entry name" value="Sig_transdc_resp-reg_C-effctor"/>
</dbReference>
<dbReference type="Pfam" id="PF00486">
    <property type="entry name" value="Trans_reg_C"/>
    <property type="match status" value="1"/>
</dbReference>
<dbReference type="PANTHER" id="PTHR48111">
    <property type="entry name" value="REGULATOR OF RPOS"/>
    <property type="match status" value="1"/>
</dbReference>
<dbReference type="Proteomes" id="UP000184603">
    <property type="component" value="Unassembled WGS sequence"/>
</dbReference>
<dbReference type="InterPro" id="IPR001789">
    <property type="entry name" value="Sig_transdc_resp-reg_receiver"/>
</dbReference>
<keyword evidence="1 6" id="KW-0597">Phosphoprotein</keyword>
<dbReference type="SUPFAM" id="SSF46894">
    <property type="entry name" value="C-terminal effector domain of the bipartite response regulators"/>
    <property type="match status" value="1"/>
</dbReference>
<dbReference type="SUPFAM" id="SSF52172">
    <property type="entry name" value="CheY-like"/>
    <property type="match status" value="1"/>
</dbReference>
<dbReference type="GO" id="GO:0032993">
    <property type="term" value="C:protein-DNA complex"/>
    <property type="evidence" value="ECO:0007669"/>
    <property type="project" value="TreeGrafter"/>
</dbReference>
<dbReference type="GO" id="GO:0000156">
    <property type="term" value="F:phosphorelay response regulator activity"/>
    <property type="evidence" value="ECO:0007669"/>
    <property type="project" value="TreeGrafter"/>
</dbReference>
<evidence type="ECO:0000256" key="7">
    <source>
        <dbReference type="PROSITE-ProRule" id="PRU01091"/>
    </source>
</evidence>
<evidence type="ECO:0000256" key="3">
    <source>
        <dbReference type="ARBA" id="ARBA00023015"/>
    </source>
</evidence>
<dbReference type="InterPro" id="IPR039420">
    <property type="entry name" value="WalR-like"/>
</dbReference>
<dbReference type="STRING" id="1121416.SAMN02745220_00828"/>